<accession>A0ABD3PV11</accession>
<feature type="region of interest" description="Disordered" evidence="1">
    <location>
        <begin position="115"/>
        <end position="197"/>
    </location>
</feature>
<evidence type="ECO:0000313" key="2">
    <source>
        <dbReference type="EMBL" id="KAL3791703.1"/>
    </source>
</evidence>
<dbReference type="AlphaFoldDB" id="A0ABD3PV11"/>
<reference evidence="2 3" key="1">
    <citation type="submission" date="2024-10" db="EMBL/GenBank/DDBJ databases">
        <title>Updated reference genomes for cyclostephanoid diatoms.</title>
        <authorList>
            <person name="Roberts W.R."/>
            <person name="Alverson A.J."/>
        </authorList>
    </citation>
    <scope>NUCLEOTIDE SEQUENCE [LARGE SCALE GENOMIC DNA]</scope>
    <source>
        <strain evidence="2 3">AJA010-31</strain>
    </source>
</reference>
<feature type="compositionally biased region" description="Low complexity" evidence="1">
    <location>
        <begin position="136"/>
        <end position="161"/>
    </location>
</feature>
<comment type="caution">
    <text evidence="2">The sequence shown here is derived from an EMBL/GenBank/DDBJ whole genome shotgun (WGS) entry which is preliminary data.</text>
</comment>
<evidence type="ECO:0000256" key="1">
    <source>
        <dbReference type="SAM" id="MobiDB-lite"/>
    </source>
</evidence>
<evidence type="ECO:0000313" key="3">
    <source>
        <dbReference type="Proteomes" id="UP001530400"/>
    </source>
</evidence>
<keyword evidence="3" id="KW-1185">Reference proteome</keyword>
<feature type="compositionally biased region" description="Polar residues" evidence="1">
    <location>
        <begin position="169"/>
        <end position="186"/>
    </location>
</feature>
<gene>
    <name evidence="2" type="ORF">ACHAWO_006265</name>
</gene>
<organism evidence="2 3">
    <name type="scientific">Cyclotella atomus</name>
    <dbReference type="NCBI Taxonomy" id="382360"/>
    <lineage>
        <taxon>Eukaryota</taxon>
        <taxon>Sar</taxon>
        <taxon>Stramenopiles</taxon>
        <taxon>Ochrophyta</taxon>
        <taxon>Bacillariophyta</taxon>
        <taxon>Coscinodiscophyceae</taxon>
        <taxon>Thalassiosirophycidae</taxon>
        <taxon>Stephanodiscales</taxon>
        <taxon>Stephanodiscaceae</taxon>
        <taxon>Cyclotella</taxon>
    </lineage>
</organism>
<dbReference type="Proteomes" id="UP001530400">
    <property type="component" value="Unassembled WGS sequence"/>
</dbReference>
<name>A0ABD3PV11_9STRA</name>
<dbReference type="EMBL" id="JALLPJ020000453">
    <property type="protein sequence ID" value="KAL3791703.1"/>
    <property type="molecule type" value="Genomic_DNA"/>
</dbReference>
<proteinExistence type="predicted"/>
<protein>
    <submittedName>
        <fullName evidence="2">Uncharacterized protein</fullName>
    </submittedName>
</protein>
<sequence length="242" mass="26901">MTIHQINDTTPSCIVLATSHQLPAHLQQEDDSNNSTAPSLAFALKPACRRHRQFLPEHDECTHEPLKGYDHTVMDTSCGSSNDNDSYSSPEMVSVVKQRGGGSWLLGFARLHHHSSHHSSEVEAEVTSTVPGLVRSTSSSSLESSSSDDCASTTSSSSSSSIKKKGVSFNESVTSHHIPHSSTYTPAQRRRMYSSSLDVRQNKIRNKKEYRYDGYDWRNCTEEWEMSVCMVTGELVHPVHSF</sequence>